<gene>
    <name evidence="7" type="ORF">GCM10010529_08820</name>
</gene>
<accession>A0ABP6LVZ7</accession>
<evidence type="ECO:0000256" key="2">
    <source>
        <dbReference type="ARBA" id="ARBA00022722"/>
    </source>
</evidence>
<evidence type="ECO:0000256" key="3">
    <source>
        <dbReference type="ARBA" id="ARBA00022759"/>
    </source>
</evidence>
<keyword evidence="5" id="KW-0694">RNA-binding</keyword>
<evidence type="ECO:0000256" key="5">
    <source>
        <dbReference type="ARBA" id="ARBA00022884"/>
    </source>
</evidence>
<evidence type="ECO:0000256" key="4">
    <source>
        <dbReference type="ARBA" id="ARBA00022801"/>
    </source>
</evidence>
<dbReference type="Gene3D" id="3.30.230.10">
    <property type="match status" value="1"/>
</dbReference>
<dbReference type="Pfam" id="PF00825">
    <property type="entry name" value="Ribonuclease_P"/>
    <property type="match status" value="1"/>
</dbReference>
<dbReference type="PANTHER" id="PTHR33992">
    <property type="entry name" value="RIBONUCLEASE P PROTEIN COMPONENT"/>
    <property type="match status" value="1"/>
</dbReference>
<keyword evidence="8" id="KW-1185">Reference proteome</keyword>
<dbReference type="Proteomes" id="UP001500236">
    <property type="component" value="Unassembled WGS sequence"/>
</dbReference>
<organism evidence="7 8">
    <name type="scientific">Nesterenkonia aethiopica</name>
    <dbReference type="NCBI Taxonomy" id="269144"/>
    <lineage>
        <taxon>Bacteria</taxon>
        <taxon>Bacillati</taxon>
        <taxon>Actinomycetota</taxon>
        <taxon>Actinomycetes</taxon>
        <taxon>Micrococcales</taxon>
        <taxon>Micrococcaceae</taxon>
        <taxon>Nesterenkonia</taxon>
    </lineage>
</organism>
<dbReference type="EMBL" id="BAAAVT010000005">
    <property type="protein sequence ID" value="GAA3057262.1"/>
    <property type="molecule type" value="Genomic_DNA"/>
</dbReference>
<feature type="region of interest" description="Disordered" evidence="6">
    <location>
        <begin position="1"/>
        <end position="22"/>
    </location>
</feature>
<dbReference type="InterPro" id="IPR020568">
    <property type="entry name" value="Ribosomal_Su5_D2-typ_SF"/>
</dbReference>
<keyword evidence="3" id="KW-0255">Endonuclease</keyword>
<evidence type="ECO:0000256" key="6">
    <source>
        <dbReference type="SAM" id="MobiDB-lite"/>
    </source>
</evidence>
<dbReference type="SUPFAM" id="SSF54211">
    <property type="entry name" value="Ribosomal protein S5 domain 2-like"/>
    <property type="match status" value="1"/>
</dbReference>
<protein>
    <submittedName>
        <fullName evidence="7">Uncharacterized protein</fullName>
    </submittedName>
</protein>
<keyword evidence="4" id="KW-0378">Hydrolase</keyword>
<reference evidence="8" key="1">
    <citation type="journal article" date="2019" name="Int. J. Syst. Evol. Microbiol.">
        <title>The Global Catalogue of Microorganisms (GCM) 10K type strain sequencing project: providing services to taxonomists for standard genome sequencing and annotation.</title>
        <authorList>
            <consortium name="The Broad Institute Genomics Platform"/>
            <consortium name="The Broad Institute Genome Sequencing Center for Infectious Disease"/>
            <person name="Wu L."/>
            <person name="Ma J."/>
        </authorList>
    </citation>
    <scope>NUCLEOTIDE SEQUENCE [LARGE SCALE GENOMIC DNA]</scope>
    <source>
        <strain evidence="8">JCM 14309</strain>
    </source>
</reference>
<evidence type="ECO:0000313" key="7">
    <source>
        <dbReference type="EMBL" id="GAA3057262.1"/>
    </source>
</evidence>
<dbReference type="InterPro" id="IPR014721">
    <property type="entry name" value="Ribsml_uS5_D2-typ_fold_subgr"/>
</dbReference>
<dbReference type="InterPro" id="IPR000100">
    <property type="entry name" value="RNase_P"/>
</dbReference>
<evidence type="ECO:0000313" key="8">
    <source>
        <dbReference type="Proteomes" id="UP001500236"/>
    </source>
</evidence>
<keyword evidence="2" id="KW-0540">Nuclease</keyword>
<proteinExistence type="predicted"/>
<sequence length="116" mass="12756">MVISARLADRPNHPGDPAPGVGPDATAWRCGFIVSKAVGNSVVRHRTQRRLRHIIWDIMREGSVEVPEGARLDVVVRALPAAVEAAHDELISEVRSTLLRAVRKARRRREGEPDAG</sequence>
<name>A0ABP6LVZ7_9MICC</name>
<comment type="caution">
    <text evidence="7">The sequence shown here is derived from an EMBL/GenBank/DDBJ whole genome shotgun (WGS) entry which is preliminary data.</text>
</comment>
<dbReference type="PANTHER" id="PTHR33992:SF1">
    <property type="entry name" value="RIBONUCLEASE P PROTEIN COMPONENT"/>
    <property type="match status" value="1"/>
</dbReference>
<evidence type="ECO:0000256" key="1">
    <source>
        <dbReference type="ARBA" id="ARBA00022694"/>
    </source>
</evidence>
<keyword evidence="1" id="KW-0819">tRNA processing</keyword>